<dbReference type="Proteomes" id="UP000234206">
    <property type="component" value="Unassembled WGS sequence"/>
</dbReference>
<comment type="caution">
    <text evidence="1">The sequence shown here is derived from an EMBL/GenBank/DDBJ whole genome shotgun (WGS) entry which is preliminary data.</text>
</comment>
<name>A0A2I1PBI0_9MICO</name>
<reference evidence="1 2" key="1">
    <citation type="submission" date="2017-12" db="EMBL/GenBank/DDBJ databases">
        <title>Phylogenetic diversity of female urinary microbiome.</title>
        <authorList>
            <person name="Thomas-White K."/>
            <person name="Wolfe A.J."/>
        </authorList>
    </citation>
    <scope>NUCLEOTIDE SEQUENCE [LARGE SCALE GENOMIC DNA]</scope>
    <source>
        <strain evidence="1 2">UMB1298</strain>
    </source>
</reference>
<proteinExistence type="predicted"/>
<dbReference type="RefSeq" id="WP_070704645.1">
    <property type="nucleotide sequence ID" value="NZ_JBHLVH010000004.1"/>
</dbReference>
<evidence type="ECO:0000313" key="2">
    <source>
        <dbReference type="Proteomes" id="UP000234206"/>
    </source>
</evidence>
<protein>
    <submittedName>
        <fullName evidence="1">DUF2017 domain-containing protein</fullName>
    </submittedName>
</protein>
<dbReference type="Pfam" id="PF09438">
    <property type="entry name" value="DUF2017"/>
    <property type="match status" value="1"/>
</dbReference>
<dbReference type="InterPro" id="IPR018561">
    <property type="entry name" value="AosR"/>
</dbReference>
<gene>
    <name evidence="1" type="ORF">CYJ76_04825</name>
</gene>
<dbReference type="EMBL" id="PKIZ01000007">
    <property type="protein sequence ID" value="PKZ41977.1"/>
    <property type="molecule type" value="Genomic_DNA"/>
</dbReference>
<keyword evidence="2" id="KW-1185">Reference proteome</keyword>
<accession>A0A2I1PBI0</accession>
<evidence type="ECO:0000313" key="1">
    <source>
        <dbReference type="EMBL" id="PKZ41977.1"/>
    </source>
</evidence>
<dbReference type="AlphaFoldDB" id="A0A2I1PBI0"/>
<dbReference type="OrthoDB" id="3268479at2"/>
<organism evidence="1 2">
    <name type="scientific">Kytococcus schroeteri</name>
    <dbReference type="NCBI Taxonomy" id="138300"/>
    <lineage>
        <taxon>Bacteria</taxon>
        <taxon>Bacillati</taxon>
        <taxon>Actinomycetota</taxon>
        <taxon>Actinomycetes</taxon>
        <taxon>Micrococcales</taxon>
        <taxon>Kytococcaceae</taxon>
        <taxon>Kytococcus</taxon>
    </lineage>
</organism>
<sequence length="238" mass="24992">MARAFRWEGDAAVAHLDELELEALADGATAVITILGEEPGAAVTGTDAVLPELSGGPTSSGGASAEDDLHARFEALTAGLTPSDPELAVDPVDPAELHGGDPALSRLLPAAHTSDVAAARDFAALAHDGIRATKVANLRALVAACERSRESGVMALNPREARQVMAAFTDVRLVLADRLGIHEDHDAERVDAQTSELIRAVERGETLSDADEVALQLGIHHGFVGWMQETLVEALLRH</sequence>